<evidence type="ECO:0000313" key="2">
    <source>
        <dbReference type="EMBL" id="GBG62413.1"/>
    </source>
</evidence>
<dbReference type="EMBL" id="BFEA01000028">
    <property type="protein sequence ID" value="GBG62413.1"/>
    <property type="molecule type" value="Genomic_DNA"/>
</dbReference>
<feature type="compositionally biased region" description="Basic and acidic residues" evidence="1">
    <location>
        <begin position="299"/>
        <end position="321"/>
    </location>
</feature>
<dbReference type="Proteomes" id="UP000265515">
    <property type="component" value="Unassembled WGS sequence"/>
</dbReference>
<keyword evidence="3" id="KW-1185">Reference proteome</keyword>
<dbReference type="Gramene" id="GBG62413">
    <property type="protein sequence ID" value="GBG62413"/>
    <property type="gene ID" value="CBR_g30367"/>
</dbReference>
<feature type="region of interest" description="Disordered" evidence="1">
    <location>
        <begin position="404"/>
        <end position="506"/>
    </location>
</feature>
<sequence length="506" mass="55691">MVEDPPEEIVDADVIPADVGEEEWENMDQVNRCKDGRNWITSVSADDCVTDDVSPWQDAVWMHRETMEHEQVDRGRGKVVAEDYFQTVRTLRSRVGGHVDVEGLLAREDAQEEDIEHDHEDILASTSHPQATEIGSSGAATSHRLVRPESSHHAGPVTVDSTGLEAYASATTGSPACTDNVRKTNGSSKTVVDNVAVHEAEQRLQDSVGDQAPQHHIASFVQSLLIMRGQSLSIPQVWRHMLLPRQVLLLAPTMCARLTGLQRLSWTMLKCTRVSGVKQTVVQTVDEVVQDLTGQRVEQRVDHSADRRLDERAHPSDREGSRPMVVQTVEQRVGVGLAVTVEQRAEQRVHPCAALGVNPRVEQRVEVRVNVVVEHHMDQGRLGIVRMRVGERIDESVIGAEGDVMVEERIEDRDREPPQESSAQDIALTGASFYGISPLPPRAAQSSQRESQKTSSHVVDDDPDGDDQGNTSDEMSDSDYADETCQRGQAEGGDDDSSDGTAEVAD</sequence>
<dbReference type="AlphaFoldDB" id="A0A388JXH0"/>
<proteinExistence type="predicted"/>
<evidence type="ECO:0000256" key="1">
    <source>
        <dbReference type="SAM" id="MobiDB-lite"/>
    </source>
</evidence>
<gene>
    <name evidence="2" type="ORF">CBR_g30367</name>
</gene>
<feature type="compositionally biased region" description="Basic and acidic residues" evidence="1">
    <location>
        <begin position="406"/>
        <end position="418"/>
    </location>
</feature>
<protein>
    <submittedName>
        <fullName evidence="2">Uncharacterized protein</fullName>
    </submittedName>
</protein>
<feature type="compositionally biased region" description="Polar residues" evidence="1">
    <location>
        <begin position="444"/>
        <end position="457"/>
    </location>
</feature>
<comment type="caution">
    <text evidence="2">The sequence shown here is derived from an EMBL/GenBank/DDBJ whole genome shotgun (WGS) entry which is preliminary data.</text>
</comment>
<feature type="region of interest" description="Disordered" evidence="1">
    <location>
        <begin position="299"/>
        <end position="323"/>
    </location>
</feature>
<reference evidence="2 3" key="1">
    <citation type="journal article" date="2018" name="Cell">
        <title>The Chara Genome: Secondary Complexity and Implications for Plant Terrestrialization.</title>
        <authorList>
            <person name="Nishiyama T."/>
            <person name="Sakayama H."/>
            <person name="Vries J.D."/>
            <person name="Buschmann H."/>
            <person name="Saint-Marcoux D."/>
            <person name="Ullrich K.K."/>
            <person name="Haas F.B."/>
            <person name="Vanderstraeten L."/>
            <person name="Becker D."/>
            <person name="Lang D."/>
            <person name="Vosolsobe S."/>
            <person name="Rombauts S."/>
            <person name="Wilhelmsson P.K.I."/>
            <person name="Janitza P."/>
            <person name="Kern R."/>
            <person name="Heyl A."/>
            <person name="Rumpler F."/>
            <person name="Villalobos L.I.A.C."/>
            <person name="Clay J.M."/>
            <person name="Skokan R."/>
            <person name="Toyoda A."/>
            <person name="Suzuki Y."/>
            <person name="Kagoshima H."/>
            <person name="Schijlen E."/>
            <person name="Tajeshwar N."/>
            <person name="Catarino B."/>
            <person name="Hetherington A.J."/>
            <person name="Saltykova A."/>
            <person name="Bonnot C."/>
            <person name="Breuninger H."/>
            <person name="Symeonidi A."/>
            <person name="Radhakrishnan G.V."/>
            <person name="Van Nieuwerburgh F."/>
            <person name="Deforce D."/>
            <person name="Chang C."/>
            <person name="Karol K.G."/>
            <person name="Hedrich R."/>
            <person name="Ulvskov P."/>
            <person name="Glockner G."/>
            <person name="Delwiche C.F."/>
            <person name="Petrasek J."/>
            <person name="Van de Peer Y."/>
            <person name="Friml J."/>
            <person name="Beilby M."/>
            <person name="Dolan L."/>
            <person name="Kohara Y."/>
            <person name="Sugano S."/>
            <person name="Fujiyama A."/>
            <person name="Delaux P.-M."/>
            <person name="Quint M."/>
            <person name="TheiBen G."/>
            <person name="Hagemann M."/>
            <person name="Harholt J."/>
            <person name="Dunand C."/>
            <person name="Zachgo S."/>
            <person name="Langdale J."/>
            <person name="Maumus F."/>
            <person name="Straeten D.V.D."/>
            <person name="Gould S.B."/>
            <person name="Rensing S.A."/>
        </authorList>
    </citation>
    <scope>NUCLEOTIDE SEQUENCE [LARGE SCALE GENOMIC DNA]</scope>
    <source>
        <strain evidence="2 3">S276</strain>
    </source>
</reference>
<accession>A0A388JXH0</accession>
<evidence type="ECO:0000313" key="3">
    <source>
        <dbReference type="Proteomes" id="UP000265515"/>
    </source>
</evidence>
<name>A0A388JXH0_CHABU</name>
<organism evidence="2 3">
    <name type="scientific">Chara braunii</name>
    <name type="common">Braun's stonewort</name>
    <dbReference type="NCBI Taxonomy" id="69332"/>
    <lineage>
        <taxon>Eukaryota</taxon>
        <taxon>Viridiplantae</taxon>
        <taxon>Streptophyta</taxon>
        <taxon>Charophyceae</taxon>
        <taxon>Charales</taxon>
        <taxon>Characeae</taxon>
        <taxon>Chara</taxon>
    </lineage>
</organism>